<dbReference type="VEuPathDB" id="AmoebaDB:EHI8A_041720"/>
<dbReference type="SUPFAM" id="SSF48097">
    <property type="entry name" value="Regulator of G-protein signaling, RGS"/>
    <property type="match status" value="1"/>
</dbReference>
<organism evidence="3 4">
    <name type="scientific">Entamoeba histolytica HM-1:IMSS-B</name>
    <dbReference type="NCBI Taxonomy" id="885319"/>
    <lineage>
        <taxon>Eukaryota</taxon>
        <taxon>Amoebozoa</taxon>
        <taxon>Evosea</taxon>
        <taxon>Archamoebae</taxon>
        <taxon>Mastigamoebida</taxon>
        <taxon>Entamoebidae</taxon>
        <taxon>Entamoeba</taxon>
    </lineage>
</organism>
<reference evidence="3 4" key="1">
    <citation type="submission" date="2013-01" db="EMBL/GenBank/DDBJ databases">
        <authorList>
            <person name="Hannick L."/>
            <person name="Zafar N."/>
            <person name="Lorenzi H."/>
            <person name="Ali I.A."/>
            <person name="Petri W.P."/>
            <person name="Caler E."/>
        </authorList>
    </citation>
    <scope>NUCLEOTIDE SEQUENCE [LARGE SCALE GENOMIC DNA]</scope>
    <source>
        <strain evidence="4">HM3:IMSS-B</strain>
    </source>
</reference>
<protein>
    <submittedName>
        <fullName evidence="3">G protein signaling domain containing protein</fullName>
    </submittedName>
</protein>
<evidence type="ECO:0000313" key="4">
    <source>
        <dbReference type="Proteomes" id="UP000030781"/>
    </source>
</evidence>
<dbReference type="PANTHER" id="PTHR13155:SF1">
    <property type="entry name" value="A-KINASE ANCHOR PROTEIN 10, MITOCHONDRIAL"/>
    <property type="match status" value="1"/>
</dbReference>
<dbReference type="Proteomes" id="UP000030781">
    <property type="component" value="Unassembled WGS sequence"/>
</dbReference>
<dbReference type="EMBL" id="KB610014">
    <property type="protein sequence ID" value="EMH77457.1"/>
    <property type="molecule type" value="Genomic_DNA"/>
</dbReference>
<sequence>MLFKESIFKVKRRIIIERIKTVLKTSKWCFNFHLIFGSFMSDKKKRGFKNEPTDTSSSSNLVYDKQFCEIFKKNVLNLVNDLKTLKETMKTAESLIHSINDQISSIYSTDGDSIIQDEVQQFLSSTEGISFKTIPLIQNELFCCESFYKELSKKLPRMSNEQIQCIANQRYDMLDPIILLYMKLVVNLTGEKAVSFKGLMYNAVQDGLSIPKTLKLLTTFKSIVESRIGSLYLEKYLKGTGEERNVQFFRSAFIYAKIKTANVREWVCRKIYEEFISVGSEKEISITQTIRNRILVQYAQGCDQNIFEEAKNYVFQEMNSKNLFERFQASPCFKELICRVTPVLVDGVSATDPIEIPCEEETFVRVAKYLIPYNLVSYTEVFVRLGYTTPQIMSLLTEKEVDKLTTNDVDRGRLKEFCEICKENKLEQSKALTKEAITKVPTIQENFIKYAEHTNGNIKNTLAFLNYIKNTEPQQMTVSQILTRAEMAFVELKSKHHVAYRLLKKCDDVQEMQPLLPQCKNALISLLLDEQLEEYNVSNFWKPQTRSNAKVQKQSSKVKLSKTPELINEPEEQIKRSITPLGSESLHDLMVDDIVGEDEDIKSTNFLVASCRRATEKDLRLSLQYNPEDNIIGSQKTETKINQTITKIKGIILPKLSKMKTQLLNTSCQKELDLYNRILANFVEFVHMLGEEVNPLENKNFNIKIADGSLRTNVIVSLNQLDAIQVSCDTILQELNSLLVQIRTTNTTVVKYQNVVQRISDAL</sequence>
<dbReference type="InterPro" id="IPR044926">
    <property type="entry name" value="RGS_subdomain_2"/>
</dbReference>
<feature type="coiled-coil region" evidence="1">
    <location>
        <begin position="75"/>
        <end position="102"/>
    </location>
</feature>
<dbReference type="PANTHER" id="PTHR13155">
    <property type="entry name" value="A-KINASE ANCHOR PROTEINS"/>
    <property type="match status" value="1"/>
</dbReference>
<dbReference type="Gene3D" id="1.10.167.10">
    <property type="entry name" value="Regulator of G-protein Signalling 4, domain 2"/>
    <property type="match status" value="1"/>
</dbReference>
<feature type="domain" description="RGS" evidence="2">
    <location>
        <begin position="219"/>
        <end position="337"/>
    </location>
</feature>
<evidence type="ECO:0000256" key="1">
    <source>
        <dbReference type="SAM" id="Coils"/>
    </source>
</evidence>
<dbReference type="InterPro" id="IPR036305">
    <property type="entry name" value="RGS_sf"/>
</dbReference>
<dbReference type="InterPro" id="IPR052246">
    <property type="entry name" value="Cell_Polariz_PKAAnc"/>
</dbReference>
<accession>M3UZS1</accession>
<dbReference type="Pfam" id="PF00615">
    <property type="entry name" value="RGS"/>
    <property type="match status" value="1"/>
</dbReference>
<evidence type="ECO:0000313" key="3">
    <source>
        <dbReference type="EMBL" id="EMH77457.1"/>
    </source>
</evidence>
<gene>
    <name evidence="3" type="ORF">EHI8A_041720</name>
</gene>
<dbReference type="OrthoDB" id="196547at2759"/>
<dbReference type="AlphaFoldDB" id="M3UZS1"/>
<dbReference type="SMART" id="SM00315">
    <property type="entry name" value="RGS"/>
    <property type="match status" value="1"/>
</dbReference>
<dbReference type="CDD" id="cd07440">
    <property type="entry name" value="RGS"/>
    <property type="match status" value="1"/>
</dbReference>
<keyword evidence="1" id="KW-0175">Coiled coil</keyword>
<dbReference type="InterPro" id="IPR016137">
    <property type="entry name" value="RGS"/>
</dbReference>
<proteinExistence type="predicted"/>
<name>M3UZS1_ENTH1</name>
<evidence type="ECO:0000259" key="2">
    <source>
        <dbReference type="PROSITE" id="PS50132"/>
    </source>
</evidence>
<dbReference type="PROSITE" id="PS50132">
    <property type="entry name" value="RGS"/>
    <property type="match status" value="1"/>
</dbReference>